<evidence type="ECO:0000256" key="5">
    <source>
        <dbReference type="ARBA" id="ARBA00023157"/>
    </source>
</evidence>
<dbReference type="FunFam" id="2.10.25.10:FF:000038">
    <property type="entry name" value="Fibrillin 2"/>
    <property type="match status" value="1"/>
</dbReference>
<dbReference type="InterPro" id="IPR000152">
    <property type="entry name" value="EGF-type_Asp/Asn_hydroxyl_site"/>
</dbReference>
<dbReference type="PROSITE" id="PS00010">
    <property type="entry name" value="ASX_HYDROXYL"/>
    <property type="match status" value="1"/>
</dbReference>
<evidence type="ECO:0000259" key="8">
    <source>
        <dbReference type="PROSITE" id="PS50026"/>
    </source>
</evidence>
<dbReference type="InterPro" id="IPR018097">
    <property type="entry name" value="EGF_Ca-bd_CS"/>
</dbReference>
<dbReference type="SMART" id="SM00181">
    <property type="entry name" value="EGF"/>
    <property type="match status" value="2"/>
</dbReference>
<dbReference type="Pfam" id="PF13947">
    <property type="entry name" value="GUB_WAK_bind"/>
    <property type="match status" value="1"/>
</dbReference>
<dbReference type="SMART" id="SM00179">
    <property type="entry name" value="EGF_CA"/>
    <property type="match status" value="1"/>
</dbReference>
<feature type="domain" description="EGF-like" evidence="8">
    <location>
        <begin position="310"/>
        <end position="344"/>
    </location>
</feature>
<comment type="subcellular location">
    <subcellularLocation>
        <location evidence="1">Membrane</location>
        <topology evidence="1">Single-pass membrane protein</topology>
    </subcellularLocation>
</comment>
<dbReference type="PANTHER" id="PTHR33491">
    <property type="entry name" value="OSJNBA0016N04.9 PROTEIN"/>
    <property type="match status" value="1"/>
</dbReference>
<evidence type="ECO:0000256" key="3">
    <source>
        <dbReference type="ARBA" id="ARBA00022729"/>
    </source>
</evidence>
<dbReference type="PROSITE" id="PS01187">
    <property type="entry name" value="EGF_CA"/>
    <property type="match status" value="1"/>
</dbReference>
<comment type="caution">
    <text evidence="9">The sequence shown here is derived from an EMBL/GenBank/DDBJ whole genome shotgun (WGS) entry which is preliminary data.</text>
</comment>
<feature type="signal peptide" evidence="7">
    <location>
        <begin position="1"/>
        <end position="22"/>
    </location>
</feature>
<keyword evidence="5" id="KW-1015">Disulfide bond</keyword>
<evidence type="ECO:0000256" key="6">
    <source>
        <dbReference type="PROSITE-ProRule" id="PRU00076"/>
    </source>
</evidence>
<name>A0A2G9FYF9_9LAMI</name>
<evidence type="ECO:0000313" key="9">
    <source>
        <dbReference type="EMBL" id="PIM98097.1"/>
    </source>
</evidence>
<evidence type="ECO:0000256" key="1">
    <source>
        <dbReference type="ARBA" id="ARBA00004167"/>
    </source>
</evidence>
<dbReference type="CDD" id="cd00054">
    <property type="entry name" value="EGF_CA"/>
    <property type="match status" value="1"/>
</dbReference>
<feature type="chain" id="PRO_5013816051" description="EGF-like domain-containing protein" evidence="7">
    <location>
        <begin position="23"/>
        <end position="370"/>
    </location>
</feature>
<dbReference type="InterPro" id="IPR001881">
    <property type="entry name" value="EGF-like_Ca-bd_dom"/>
</dbReference>
<dbReference type="InterPro" id="IPR049883">
    <property type="entry name" value="NOTCH1_EGF-like"/>
</dbReference>
<keyword evidence="10" id="KW-1185">Reference proteome</keyword>
<dbReference type="STRING" id="429701.A0A2G9FYF9"/>
<keyword evidence="4" id="KW-0677">Repeat</keyword>
<keyword evidence="2 6" id="KW-0245">EGF-like domain</keyword>
<organism evidence="9 10">
    <name type="scientific">Handroanthus impetiginosus</name>
    <dbReference type="NCBI Taxonomy" id="429701"/>
    <lineage>
        <taxon>Eukaryota</taxon>
        <taxon>Viridiplantae</taxon>
        <taxon>Streptophyta</taxon>
        <taxon>Embryophyta</taxon>
        <taxon>Tracheophyta</taxon>
        <taxon>Spermatophyta</taxon>
        <taxon>Magnoliopsida</taxon>
        <taxon>eudicotyledons</taxon>
        <taxon>Gunneridae</taxon>
        <taxon>Pentapetalae</taxon>
        <taxon>asterids</taxon>
        <taxon>lamiids</taxon>
        <taxon>Lamiales</taxon>
        <taxon>Bignoniaceae</taxon>
        <taxon>Crescentiina</taxon>
        <taxon>Tabebuia alliance</taxon>
        <taxon>Handroanthus</taxon>
    </lineage>
</organism>
<dbReference type="SUPFAM" id="SSF57196">
    <property type="entry name" value="EGF/Laminin"/>
    <property type="match status" value="1"/>
</dbReference>
<comment type="caution">
    <text evidence="6">Lacks conserved residue(s) required for the propagation of feature annotation.</text>
</comment>
<dbReference type="Gene3D" id="2.10.25.10">
    <property type="entry name" value="Laminin"/>
    <property type="match status" value="1"/>
</dbReference>
<dbReference type="OrthoDB" id="4062651at2759"/>
<dbReference type="GO" id="GO:0016020">
    <property type="term" value="C:membrane"/>
    <property type="evidence" value="ECO:0007669"/>
    <property type="project" value="UniProtKB-SubCell"/>
</dbReference>
<sequence>MRQNMLLQLTWILFTGVTLTFAATNSSTNATADTFKILKAPVISKPGCPNQCGDLTVPYPFGIGLGRSCGIGKWFELNCSNVFDPPRAFIGNVQIYEISDNQMRIANVVARRCYDRSGANVQSNTASSDISGTPYSYSDLNKVFLVGCDDIALVAGGGGRNFTSGCVTLCSGAEDVVGGYCSGNGCCETSLPKGLTYYSTDLRSSSNHTKISSFNPCSYTFVGEQGRFGFGGASDLLDPYFIERIQSTVPLVLDWAIGNLTCAKAQNSEDYACKADSECVDSDTGLGGGYRCKCKNGYEGNPYLDPGCTDINECADQNLNNCDKACTNTPGSFTCSCPPGQYGDGKKDGKGCIPAYQNSQFPVMKVALGN</sequence>
<dbReference type="AlphaFoldDB" id="A0A2G9FYF9"/>
<evidence type="ECO:0000256" key="2">
    <source>
        <dbReference type="ARBA" id="ARBA00022536"/>
    </source>
</evidence>
<dbReference type="EMBL" id="NKXS01008780">
    <property type="protein sequence ID" value="PIM98097.1"/>
    <property type="molecule type" value="Genomic_DNA"/>
</dbReference>
<proteinExistence type="predicted"/>
<dbReference type="GO" id="GO:0030247">
    <property type="term" value="F:polysaccharide binding"/>
    <property type="evidence" value="ECO:0007669"/>
    <property type="project" value="InterPro"/>
</dbReference>
<evidence type="ECO:0000256" key="7">
    <source>
        <dbReference type="SAM" id="SignalP"/>
    </source>
</evidence>
<dbReference type="InterPro" id="IPR025287">
    <property type="entry name" value="WAK_GUB"/>
</dbReference>
<dbReference type="Proteomes" id="UP000231279">
    <property type="component" value="Unassembled WGS sequence"/>
</dbReference>
<dbReference type="InterPro" id="IPR000742">
    <property type="entry name" value="EGF"/>
</dbReference>
<gene>
    <name evidence="9" type="ORF">CDL12_29424</name>
</gene>
<accession>A0A2G9FYF9</accession>
<keyword evidence="3 7" id="KW-0732">Signal</keyword>
<protein>
    <recommendedName>
        <fullName evidence="8">EGF-like domain-containing protein</fullName>
    </recommendedName>
</protein>
<evidence type="ECO:0000256" key="4">
    <source>
        <dbReference type="ARBA" id="ARBA00022737"/>
    </source>
</evidence>
<dbReference type="PROSITE" id="PS50026">
    <property type="entry name" value="EGF_3"/>
    <property type="match status" value="1"/>
</dbReference>
<evidence type="ECO:0000313" key="10">
    <source>
        <dbReference type="Proteomes" id="UP000231279"/>
    </source>
</evidence>
<reference evidence="10" key="1">
    <citation type="journal article" date="2018" name="Gigascience">
        <title>Genome assembly of the Pink Ipe (Handroanthus impetiginosus, Bignoniaceae), a highly valued, ecologically keystone Neotropical timber forest tree.</title>
        <authorList>
            <person name="Silva-Junior O.B."/>
            <person name="Grattapaglia D."/>
            <person name="Novaes E."/>
            <person name="Collevatti R.G."/>
        </authorList>
    </citation>
    <scope>NUCLEOTIDE SEQUENCE [LARGE SCALE GENOMIC DNA]</scope>
    <source>
        <strain evidence="10">cv. UFG-1</strain>
    </source>
</reference>
<dbReference type="GO" id="GO:0005509">
    <property type="term" value="F:calcium ion binding"/>
    <property type="evidence" value="ECO:0007669"/>
    <property type="project" value="InterPro"/>
</dbReference>
<dbReference type="Pfam" id="PF07645">
    <property type="entry name" value="EGF_CA"/>
    <property type="match status" value="1"/>
</dbReference>